<dbReference type="InterPro" id="IPR015942">
    <property type="entry name" value="Asp/Glu/hydantoin_racemase"/>
</dbReference>
<gene>
    <name evidence="7" type="primary">murI</name>
    <name evidence="8" type="ORF">A3G90_03665</name>
</gene>
<feature type="binding site" evidence="7">
    <location>
        <begin position="39"/>
        <end position="40"/>
    </location>
    <ligand>
        <name>substrate</name>
    </ligand>
</feature>
<protein>
    <recommendedName>
        <fullName evidence="2 7">Glutamate racemase</fullName>
        <ecNumber evidence="2 7">5.1.1.3</ecNumber>
    </recommendedName>
</protein>
<feature type="active site" description="Proton donor/acceptor" evidence="7">
    <location>
        <position position="70"/>
    </location>
</feature>
<dbReference type="PANTHER" id="PTHR21198:SF2">
    <property type="entry name" value="GLUTAMATE RACEMASE"/>
    <property type="match status" value="1"/>
</dbReference>
<feature type="binding site" evidence="7">
    <location>
        <begin position="183"/>
        <end position="184"/>
    </location>
    <ligand>
        <name>substrate</name>
    </ligand>
</feature>
<evidence type="ECO:0000256" key="6">
    <source>
        <dbReference type="ARBA" id="ARBA00023316"/>
    </source>
</evidence>
<keyword evidence="3 7" id="KW-0133">Cell shape</keyword>
<evidence type="ECO:0000313" key="8">
    <source>
        <dbReference type="EMBL" id="OGG85131.1"/>
    </source>
</evidence>
<dbReference type="Pfam" id="PF01177">
    <property type="entry name" value="Asp_Glu_race"/>
    <property type="match status" value="1"/>
</dbReference>
<dbReference type="EC" id="5.1.1.3" evidence="2 7"/>
<evidence type="ECO:0000256" key="1">
    <source>
        <dbReference type="ARBA" id="ARBA00001602"/>
    </source>
</evidence>
<dbReference type="InterPro" id="IPR001920">
    <property type="entry name" value="Asp/Glu_race"/>
</dbReference>
<dbReference type="HAMAP" id="MF_00258">
    <property type="entry name" value="Glu_racemase"/>
    <property type="match status" value="1"/>
</dbReference>
<comment type="catalytic activity">
    <reaction evidence="1 7">
        <text>L-glutamate = D-glutamate</text>
        <dbReference type="Rhea" id="RHEA:12813"/>
        <dbReference type="ChEBI" id="CHEBI:29985"/>
        <dbReference type="ChEBI" id="CHEBI:29986"/>
        <dbReference type="EC" id="5.1.1.3"/>
    </reaction>
</comment>
<evidence type="ECO:0000256" key="4">
    <source>
        <dbReference type="ARBA" id="ARBA00022984"/>
    </source>
</evidence>
<organism evidence="8 9">
    <name type="scientific">Candidatus Kaiserbacteria bacterium RIFCSPLOWO2_12_FULL_45_26</name>
    <dbReference type="NCBI Taxonomy" id="1798525"/>
    <lineage>
        <taxon>Bacteria</taxon>
        <taxon>Candidatus Kaiseribacteriota</taxon>
    </lineage>
</organism>
<evidence type="ECO:0000313" key="9">
    <source>
        <dbReference type="Proteomes" id="UP000177325"/>
    </source>
</evidence>
<evidence type="ECO:0000256" key="2">
    <source>
        <dbReference type="ARBA" id="ARBA00013090"/>
    </source>
</evidence>
<comment type="caution">
    <text evidence="8">The sequence shown here is derived from an EMBL/GenBank/DDBJ whole genome shotgun (WGS) entry which is preliminary data.</text>
</comment>
<feature type="active site" description="Proton donor/acceptor" evidence="7">
    <location>
        <position position="182"/>
    </location>
</feature>
<name>A0A1F6FH00_9BACT</name>
<comment type="function">
    <text evidence="7">Provides the (R)-glutamate required for cell wall biosynthesis.</text>
</comment>
<evidence type="ECO:0000256" key="5">
    <source>
        <dbReference type="ARBA" id="ARBA00023235"/>
    </source>
</evidence>
<proteinExistence type="inferred from homology"/>
<comment type="similarity">
    <text evidence="7">Belongs to the aspartate/glutamate racemases family.</text>
</comment>
<dbReference type="EMBL" id="MFMM01000001">
    <property type="protein sequence ID" value="OGG85131.1"/>
    <property type="molecule type" value="Genomic_DNA"/>
</dbReference>
<dbReference type="UniPathway" id="UPA00219"/>
<sequence length="258" mass="28172">MKIGFFDSGLGGLIALKAVAKALPQYDYEFYGDTANLPYGDKSEEEIFTLTKAGIKHLFDRDCLLVIVACNTASAETLRRLQDGFLKTEYPDHRVLGVIIPTVEELVSGDIKHALLVGTKRTVASGKYERELAKLTDAPLITSRATPELVPLIELGEAEAALGSLVATVRGVGEVDAVILGCTHYSLLKDGLRAALPELKIISQDEIIPTKLADYLERHEEIKSKLSEGSTRNVYLTDNSARYDHVIRELLGGAFIEA</sequence>
<accession>A0A1F6FH00</accession>
<dbReference type="GO" id="GO:0071555">
    <property type="term" value="P:cell wall organization"/>
    <property type="evidence" value="ECO:0007669"/>
    <property type="project" value="UniProtKB-KW"/>
</dbReference>
<dbReference type="Proteomes" id="UP000177325">
    <property type="component" value="Unassembled WGS sequence"/>
</dbReference>
<dbReference type="Gene3D" id="3.40.50.1860">
    <property type="match status" value="2"/>
</dbReference>
<keyword evidence="4 7" id="KW-0573">Peptidoglycan synthesis</keyword>
<feature type="binding site" evidence="7">
    <location>
        <begin position="71"/>
        <end position="72"/>
    </location>
    <ligand>
        <name>substrate</name>
    </ligand>
</feature>
<dbReference type="AlphaFoldDB" id="A0A1F6FH00"/>
<dbReference type="InterPro" id="IPR018187">
    <property type="entry name" value="Asp/Glu_racemase_AS_1"/>
</dbReference>
<dbReference type="PROSITE" id="PS00923">
    <property type="entry name" value="ASP_GLU_RACEMASE_1"/>
    <property type="match status" value="1"/>
</dbReference>
<evidence type="ECO:0000256" key="3">
    <source>
        <dbReference type="ARBA" id="ARBA00022960"/>
    </source>
</evidence>
<dbReference type="PANTHER" id="PTHR21198">
    <property type="entry name" value="GLUTAMATE RACEMASE"/>
    <property type="match status" value="1"/>
</dbReference>
<reference evidence="8 9" key="1">
    <citation type="journal article" date="2016" name="Nat. Commun.">
        <title>Thousands of microbial genomes shed light on interconnected biogeochemical processes in an aquifer system.</title>
        <authorList>
            <person name="Anantharaman K."/>
            <person name="Brown C.T."/>
            <person name="Hug L.A."/>
            <person name="Sharon I."/>
            <person name="Castelle C.J."/>
            <person name="Probst A.J."/>
            <person name="Thomas B.C."/>
            <person name="Singh A."/>
            <person name="Wilkins M.J."/>
            <person name="Karaoz U."/>
            <person name="Brodie E.L."/>
            <person name="Williams K.H."/>
            <person name="Hubbard S.S."/>
            <person name="Banfield J.F."/>
        </authorList>
    </citation>
    <scope>NUCLEOTIDE SEQUENCE [LARGE SCALE GENOMIC DNA]</scope>
</reference>
<dbReference type="STRING" id="1798525.A3G90_03665"/>
<feature type="binding site" evidence="7">
    <location>
        <begin position="7"/>
        <end position="8"/>
    </location>
    <ligand>
        <name>substrate</name>
    </ligand>
</feature>
<dbReference type="GO" id="GO:0008360">
    <property type="term" value="P:regulation of cell shape"/>
    <property type="evidence" value="ECO:0007669"/>
    <property type="project" value="UniProtKB-KW"/>
</dbReference>
<dbReference type="SUPFAM" id="SSF53681">
    <property type="entry name" value="Aspartate/glutamate racemase"/>
    <property type="match status" value="2"/>
</dbReference>
<dbReference type="GO" id="GO:0009252">
    <property type="term" value="P:peptidoglycan biosynthetic process"/>
    <property type="evidence" value="ECO:0007669"/>
    <property type="project" value="UniProtKB-UniRule"/>
</dbReference>
<dbReference type="InterPro" id="IPR004391">
    <property type="entry name" value="Glu_race"/>
</dbReference>
<keyword evidence="5 7" id="KW-0413">Isomerase</keyword>
<comment type="pathway">
    <text evidence="7">Cell wall biogenesis; peptidoglycan biosynthesis.</text>
</comment>
<evidence type="ECO:0000256" key="7">
    <source>
        <dbReference type="HAMAP-Rule" id="MF_00258"/>
    </source>
</evidence>
<keyword evidence="6 7" id="KW-0961">Cell wall biogenesis/degradation</keyword>
<dbReference type="PROSITE" id="PS00924">
    <property type="entry name" value="ASP_GLU_RACEMASE_2"/>
    <property type="match status" value="1"/>
</dbReference>
<dbReference type="InterPro" id="IPR033134">
    <property type="entry name" value="Asp/Glu_racemase_AS_2"/>
</dbReference>
<dbReference type="GO" id="GO:0008881">
    <property type="term" value="F:glutamate racemase activity"/>
    <property type="evidence" value="ECO:0007669"/>
    <property type="project" value="UniProtKB-UniRule"/>
</dbReference>